<dbReference type="PANTHER" id="PTHR42685:SF22">
    <property type="entry name" value="CONDITIONED MEDIUM FACTOR RECEPTOR 1"/>
    <property type="match status" value="1"/>
</dbReference>
<dbReference type="InterPro" id="IPR050407">
    <property type="entry name" value="Geranylgeranyl_reductase"/>
</dbReference>
<dbReference type="SUPFAM" id="SSF51905">
    <property type="entry name" value="FAD/NAD(P)-binding domain"/>
    <property type="match status" value="1"/>
</dbReference>
<dbReference type="AlphaFoldDB" id="C8S1C6"/>
<dbReference type="Proteomes" id="UP000010121">
    <property type="component" value="Unassembled WGS sequence"/>
</dbReference>
<name>C8S1C6_9RHOB</name>
<accession>C8S1C6</accession>
<dbReference type="GO" id="GO:0016628">
    <property type="term" value="F:oxidoreductase activity, acting on the CH-CH group of donors, NAD or NADP as acceptor"/>
    <property type="evidence" value="ECO:0007669"/>
    <property type="project" value="InterPro"/>
</dbReference>
<gene>
    <name evidence="1" type="ORF">Rsw2DRAFT_1854</name>
</gene>
<protein>
    <submittedName>
        <fullName evidence="1">Geranylgeranyl reductase</fullName>
    </submittedName>
</protein>
<proteinExistence type="predicted"/>
<evidence type="ECO:0000313" key="1">
    <source>
        <dbReference type="EMBL" id="EEW25324.1"/>
    </source>
</evidence>
<dbReference type="InterPro" id="IPR011777">
    <property type="entry name" value="Geranylgeranyl_Rdtase_fam"/>
</dbReference>
<comment type="caution">
    <text evidence="1">The sequence shown here is derived from an EMBL/GenBank/DDBJ whole genome shotgun (WGS) entry which is preliminary data.</text>
</comment>
<dbReference type="PRINTS" id="PR00420">
    <property type="entry name" value="RNGMNOXGNASE"/>
</dbReference>
<sequence length="361" mass="36981">MNRVDVLVVGLGPAGASAATAAARSGARVLALDRRPTPGLPVQCAEFVPALLGADTAAVRLAALQEIAAMDTYLGGTCTHTPDFRGVMIDRAAFDAALVDEARAAGATIITAEALLTVENGEARLASGDCFYPQVIIGADGPRSTVGRLSGMENRALVEARQITVPLTAPHQATDIFLSPEMVGGYGWLFPRGAEANLGLGVAPEAKALLKPLLETLRRQLVAEGRIGPAIRRLTGGAIPVGGICGLEGRAGGMPVLLAGDAAGLANPITGAGINAAVLSGRLAGDAAARIAAGKPEAAVDYAEEVTDLLGPSLALALQRRGELMSHYARGGLPGPAALRRSWIAFGDYWQRSPLPEEIPA</sequence>
<dbReference type="InterPro" id="IPR036188">
    <property type="entry name" value="FAD/NAD-bd_sf"/>
</dbReference>
<dbReference type="eggNOG" id="COG0644">
    <property type="taxonomic scope" value="Bacteria"/>
</dbReference>
<dbReference type="PANTHER" id="PTHR42685">
    <property type="entry name" value="GERANYLGERANYL DIPHOSPHATE REDUCTASE"/>
    <property type="match status" value="1"/>
</dbReference>
<dbReference type="Gene3D" id="3.50.50.60">
    <property type="entry name" value="FAD/NAD(P)-binding domain"/>
    <property type="match status" value="1"/>
</dbReference>
<dbReference type="EMBL" id="ACYY01000010">
    <property type="protein sequence ID" value="EEW25324.1"/>
    <property type="molecule type" value="Genomic_DNA"/>
</dbReference>
<dbReference type="STRING" id="371731.Rsw2DRAFT_1854"/>
<dbReference type="RefSeq" id="WP_008030273.1">
    <property type="nucleotide sequence ID" value="NZ_ACYY01000010.1"/>
</dbReference>
<evidence type="ECO:0000313" key="2">
    <source>
        <dbReference type="Proteomes" id="UP000010121"/>
    </source>
</evidence>
<dbReference type="Pfam" id="PF12831">
    <property type="entry name" value="FAD_oxidored"/>
    <property type="match status" value="1"/>
</dbReference>
<reference evidence="1 2" key="1">
    <citation type="submission" date="2009-08" db="EMBL/GenBank/DDBJ databases">
        <title>The draft genome of Rhodobacter sp. SW2.</title>
        <authorList>
            <consortium name="US DOE Joint Genome Institute (JGI-PGF)"/>
            <person name="Lucas S."/>
            <person name="Copeland A."/>
            <person name="Lapidus A."/>
            <person name="Glavina del Rio T."/>
            <person name="Tice H."/>
            <person name="Bruce D."/>
            <person name="Goodwin L."/>
            <person name="Pitluck S."/>
            <person name="Larimer F."/>
            <person name="Land M.L."/>
            <person name="Hauser L."/>
            <person name="Emerson D."/>
        </authorList>
    </citation>
    <scope>NUCLEOTIDE SEQUENCE [LARGE SCALE GENOMIC DNA]</scope>
    <source>
        <strain evidence="1 2">SW2</strain>
    </source>
</reference>
<keyword evidence="2" id="KW-1185">Reference proteome</keyword>
<dbReference type="NCBIfam" id="TIGR02032">
    <property type="entry name" value="GG-red-SF"/>
    <property type="match status" value="1"/>
</dbReference>
<organism evidence="1 2">
    <name type="scientific">Rhodobacter ferrooxidans</name>
    <dbReference type="NCBI Taxonomy" id="371731"/>
    <lineage>
        <taxon>Bacteria</taxon>
        <taxon>Pseudomonadati</taxon>
        <taxon>Pseudomonadota</taxon>
        <taxon>Alphaproteobacteria</taxon>
        <taxon>Rhodobacterales</taxon>
        <taxon>Rhodobacter group</taxon>
        <taxon>Rhodobacter</taxon>
    </lineage>
</organism>